<protein>
    <submittedName>
        <fullName evidence="2">Uncharacterized protein</fullName>
    </submittedName>
</protein>
<sequence length="383" mass="40960">MPKVWSEEAERDLLLAALAAYNKDGGNFRFNWGRTREEMARLGYTFTESAMSQRWSKLNKDTKTRAETAETGNPAGPSGAAAPSGTRKRGSRSSSGANSARGNAGGSNQLARQMAADAYAADTGGDDEESDLDVKPPVSKRAKAGGNLVEHLAGRSIDLTVDGKEHDNDVQVVAAGKVAERAKSAGKKKIGKMKFGTLTPGSIMEPPIIPLASTSIKKEAKVEQAGRSQGGAAGFKVDPEADERRRERSVTIGWMPENKNAAITEARTAICQEVYRFAFNLPGAEPQVDDMEVDSKNLHNKVVNNGQTGGPKVGSPKIDNLETGKQVNKDEDDICGSLVFDDFGYDIMDPQTMNFSIMDHGADLAYFCDGVGSDCMDVNSISS</sequence>
<feature type="compositionally biased region" description="Basic and acidic residues" evidence="1">
    <location>
        <begin position="58"/>
        <end position="68"/>
    </location>
</feature>
<evidence type="ECO:0000313" key="3">
    <source>
        <dbReference type="Proteomes" id="UP000652219"/>
    </source>
</evidence>
<reference evidence="2 3" key="1">
    <citation type="journal article" date="2020" name="Phytopathology">
        <title>Genome Sequence Resources of Colletotrichum truncatum, C. plurivorum, C. musicola, and C. sojae: Four Species Pathogenic to Soybean (Glycine max).</title>
        <authorList>
            <person name="Rogerio F."/>
            <person name="Boufleur T.R."/>
            <person name="Ciampi-Guillardi M."/>
            <person name="Sukno S.A."/>
            <person name="Thon M.R."/>
            <person name="Massola Junior N.S."/>
            <person name="Baroncelli R."/>
        </authorList>
    </citation>
    <scope>NUCLEOTIDE SEQUENCE [LARGE SCALE GENOMIC DNA]</scope>
    <source>
        <strain evidence="2 3">LFN0009</strain>
    </source>
</reference>
<dbReference type="AlphaFoldDB" id="A0A8H6JVT5"/>
<dbReference type="EMBL" id="WIGN01000007">
    <property type="protein sequence ID" value="KAF6820027.1"/>
    <property type="molecule type" value="Genomic_DNA"/>
</dbReference>
<feature type="compositionally biased region" description="Low complexity" evidence="1">
    <location>
        <begin position="92"/>
        <end position="108"/>
    </location>
</feature>
<feature type="compositionally biased region" description="Low complexity" evidence="1">
    <location>
        <begin position="74"/>
        <end position="85"/>
    </location>
</feature>
<keyword evidence="3" id="KW-1185">Reference proteome</keyword>
<feature type="region of interest" description="Disordered" evidence="1">
    <location>
        <begin position="51"/>
        <end position="147"/>
    </location>
</feature>
<dbReference type="Proteomes" id="UP000652219">
    <property type="component" value="Unassembled WGS sequence"/>
</dbReference>
<feature type="region of interest" description="Disordered" evidence="1">
    <location>
        <begin position="222"/>
        <end position="248"/>
    </location>
</feature>
<accession>A0A8H6JVT5</accession>
<organism evidence="2 3">
    <name type="scientific">Colletotrichum sojae</name>
    <dbReference type="NCBI Taxonomy" id="2175907"/>
    <lineage>
        <taxon>Eukaryota</taxon>
        <taxon>Fungi</taxon>
        <taxon>Dikarya</taxon>
        <taxon>Ascomycota</taxon>
        <taxon>Pezizomycotina</taxon>
        <taxon>Sordariomycetes</taxon>
        <taxon>Hypocreomycetidae</taxon>
        <taxon>Glomerellales</taxon>
        <taxon>Glomerellaceae</taxon>
        <taxon>Colletotrichum</taxon>
        <taxon>Colletotrichum orchidearum species complex</taxon>
    </lineage>
</organism>
<gene>
    <name evidence="2" type="ORF">CSOJ01_01095</name>
</gene>
<comment type="caution">
    <text evidence="2">The sequence shown here is derived from an EMBL/GenBank/DDBJ whole genome shotgun (WGS) entry which is preliminary data.</text>
</comment>
<proteinExistence type="predicted"/>
<name>A0A8H6JVT5_9PEZI</name>
<evidence type="ECO:0000256" key="1">
    <source>
        <dbReference type="SAM" id="MobiDB-lite"/>
    </source>
</evidence>
<evidence type="ECO:0000313" key="2">
    <source>
        <dbReference type="EMBL" id="KAF6820027.1"/>
    </source>
</evidence>
<feature type="compositionally biased region" description="Basic and acidic residues" evidence="1">
    <location>
        <begin position="237"/>
        <end position="248"/>
    </location>
</feature>